<proteinExistence type="predicted"/>
<dbReference type="EMBL" id="PCVO01000004">
    <property type="protein sequence ID" value="PIQ75606.1"/>
    <property type="molecule type" value="Genomic_DNA"/>
</dbReference>
<sequence>MISPFDIYNQLADKFKFPEFGRFLLWAKLISYSISTLLIFSMIILLSRSRATWWVAERLDSFRKPNLPERMQKDWEKINDRLEKGDEASLKLAIIEADNMLEDVLKRMGMEGKDMGERLEQLNTEQFKSYNDVLEAHRLRNLIVHQKDILITKEQAERAAKAYGEGLKELEVL</sequence>
<accession>A0A2H0KU07</accession>
<comment type="caution">
    <text evidence="2">The sequence shown here is derived from an EMBL/GenBank/DDBJ whole genome shotgun (WGS) entry which is preliminary data.</text>
</comment>
<dbReference type="Proteomes" id="UP000229317">
    <property type="component" value="Unassembled WGS sequence"/>
</dbReference>
<keyword evidence="1" id="KW-0472">Membrane</keyword>
<gene>
    <name evidence="2" type="ORF">COV84_00390</name>
</gene>
<organism evidence="2 3">
    <name type="scientific">Candidatus Portnoybacteria bacterium CG11_big_fil_rev_8_21_14_0_20_40_15</name>
    <dbReference type="NCBI Taxonomy" id="1974817"/>
    <lineage>
        <taxon>Bacteria</taxon>
        <taxon>Candidatus Portnoyibacteriota</taxon>
    </lineage>
</organism>
<keyword evidence="1" id="KW-0812">Transmembrane</keyword>
<reference evidence="2 3" key="1">
    <citation type="submission" date="2017-09" db="EMBL/GenBank/DDBJ databases">
        <title>Depth-based differentiation of microbial function through sediment-hosted aquifers and enrichment of novel symbionts in the deep terrestrial subsurface.</title>
        <authorList>
            <person name="Probst A.J."/>
            <person name="Ladd B."/>
            <person name="Jarett J.K."/>
            <person name="Geller-Mcgrath D.E."/>
            <person name="Sieber C.M."/>
            <person name="Emerson J.B."/>
            <person name="Anantharaman K."/>
            <person name="Thomas B.C."/>
            <person name="Malmstrom R."/>
            <person name="Stieglmeier M."/>
            <person name="Klingl A."/>
            <person name="Woyke T."/>
            <person name="Ryan C.M."/>
            <person name="Banfield J.F."/>
        </authorList>
    </citation>
    <scope>NUCLEOTIDE SEQUENCE [LARGE SCALE GENOMIC DNA]</scope>
    <source>
        <strain evidence="2">CG11_big_fil_rev_8_21_14_0_20_40_15</strain>
    </source>
</reference>
<evidence type="ECO:0000313" key="3">
    <source>
        <dbReference type="Proteomes" id="UP000229317"/>
    </source>
</evidence>
<protein>
    <recommendedName>
        <fullName evidence="4">DUF4145 domain-containing protein</fullName>
    </recommendedName>
</protein>
<name>A0A2H0KU07_9BACT</name>
<feature type="transmembrane region" description="Helical" evidence="1">
    <location>
        <begin position="23"/>
        <end position="46"/>
    </location>
</feature>
<evidence type="ECO:0000313" key="2">
    <source>
        <dbReference type="EMBL" id="PIQ75606.1"/>
    </source>
</evidence>
<keyword evidence="1" id="KW-1133">Transmembrane helix</keyword>
<evidence type="ECO:0000256" key="1">
    <source>
        <dbReference type="SAM" id="Phobius"/>
    </source>
</evidence>
<dbReference type="AlphaFoldDB" id="A0A2H0KU07"/>
<evidence type="ECO:0008006" key="4">
    <source>
        <dbReference type="Google" id="ProtNLM"/>
    </source>
</evidence>